<reference evidence="1 2" key="1">
    <citation type="journal article" date="2020" name="Front. Microbiol.">
        <title>Design of Bacterial Strain-Specific qPCR Assays Using NGS Data and Publicly Available Resources and Its Application to Track Biocontrol Strains.</title>
        <authorList>
            <person name="Hernandez I."/>
            <person name="Sant C."/>
            <person name="Martinez R."/>
            <person name="Fernandez C."/>
        </authorList>
    </citation>
    <scope>NUCLEOTIDE SEQUENCE [LARGE SCALE GENOMIC DNA]</scope>
    <source>
        <strain evidence="1 2">B24</strain>
    </source>
</reference>
<dbReference type="AlphaFoldDB" id="A0A7D8ABU5"/>
<evidence type="ECO:0000313" key="2">
    <source>
        <dbReference type="Proteomes" id="UP000515708"/>
    </source>
</evidence>
<dbReference type="EMBL" id="CP043732">
    <property type="protein sequence ID" value="QMU96964.1"/>
    <property type="molecule type" value="Genomic_DNA"/>
</dbReference>
<protein>
    <submittedName>
        <fullName evidence="1">Heavy-metal-associated domain-containing protein</fullName>
    </submittedName>
</protein>
<sequence length="309" mass="32275">MNTAARLSLYGLGLVAVFGVAAALSGALAPEGIATEWTTSQKETDMQQHSTAGAHADVTDDPGHGGHASAGTAHLGGLTISDGGYTLDAIAAPASTGEQGVLTFRIVDEHGRAVTSYETEHDKELHLIVVRTDGTQFRHVHPERDADGVWSIAWSWDAAGSYRVYADFTASGSDAVTLSRIVQVAGDHAPVDPQPSRLAQADGYEAALSGDLVAGEASELTVSVSRDGEEVTGLEPYLGAYGHLVALRQGDLGYAHVHPEGDAPQASETAGPDVSFAASVPTPGRYLLYFDFQVEGVVHSVPFVVDTTR</sequence>
<name>A0A7D8ABU5_9MICO</name>
<dbReference type="Proteomes" id="UP000515708">
    <property type="component" value="Chromosome"/>
</dbReference>
<organism evidence="1 2">
    <name type="scientific">Microbacterium esteraromaticum</name>
    <dbReference type="NCBI Taxonomy" id="57043"/>
    <lineage>
        <taxon>Bacteria</taxon>
        <taxon>Bacillati</taxon>
        <taxon>Actinomycetota</taxon>
        <taxon>Actinomycetes</taxon>
        <taxon>Micrococcales</taxon>
        <taxon>Microbacteriaceae</taxon>
        <taxon>Microbacterium</taxon>
    </lineage>
</organism>
<proteinExistence type="predicted"/>
<accession>A0A7D8ABU5</accession>
<evidence type="ECO:0000313" key="1">
    <source>
        <dbReference type="EMBL" id="QMU96964.1"/>
    </source>
</evidence>
<dbReference type="RefSeq" id="WP_182255965.1">
    <property type="nucleotide sequence ID" value="NZ_CP043732.1"/>
</dbReference>
<gene>
    <name evidence="1" type="ORF">FVO59_06800</name>
</gene>